<feature type="signal peptide" evidence="5">
    <location>
        <begin position="1"/>
        <end position="18"/>
    </location>
</feature>
<dbReference type="GO" id="GO:0030313">
    <property type="term" value="C:cell envelope"/>
    <property type="evidence" value="ECO:0007669"/>
    <property type="project" value="UniProtKB-SubCell"/>
</dbReference>
<dbReference type="AlphaFoldDB" id="A0A6S6TEM2"/>
<keyword evidence="2" id="KW-0201">Cytochrome c-type biogenesis</keyword>
<evidence type="ECO:0000256" key="2">
    <source>
        <dbReference type="ARBA" id="ARBA00022748"/>
    </source>
</evidence>
<dbReference type="Gene3D" id="3.40.30.10">
    <property type="entry name" value="Glutaredoxin"/>
    <property type="match status" value="1"/>
</dbReference>
<dbReference type="PANTHER" id="PTHR42852:SF6">
    <property type="entry name" value="THIOL:DISULFIDE INTERCHANGE PROTEIN DSBE"/>
    <property type="match status" value="1"/>
</dbReference>
<sequence length="165" mass="18531">MKKIIILLLAILNIALHAQNMEMTDTNGTTYKVMAQNDEIKIEGMEGKVVFLEFFGLKCAACKEIMPSLIKLQKKYPNKLKVLAIEVQNNEVNPINTYKDKNGINYTTFSNYDIGLVVRYVADNSQWAGAIPFLVVIDANGKVQVLKIGVTSEEVLEGYIHKYAQ</sequence>
<dbReference type="SUPFAM" id="SSF52833">
    <property type="entry name" value="Thioredoxin-like"/>
    <property type="match status" value="1"/>
</dbReference>
<keyword evidence="4" id="KW-0676">Redox-active center</keyword>
<dbReference type="Pfam" id="PF00578">
    <property type="entry name" value="AhpC-TSA"/>
    <property type="match status" value="1"/>
</dbReference>
<evidence type="ECO:0000259" key="6">
    <source>
        <dbReference type="PROSITE" id="PS51352"/>
    </source>
</evidence>
<dbReference type="GO" id="GO:0016491">
    <property type="term" value="F:oxidoreductase activity"/>
    <property type="evidence" value="ECO:0007669"/>
    <property type="project" value="InterPro"/>
</dbReference>
<accession>A0A6S6TEM2</accession>
<dbReference type="InterPro" id="IPR050553">
    <property type="entry name" value="Thioredoxin_ResA/DsbE_sf"/>
</dbReference>
<dbReference type="InterPro" id="IPR000866">
    <property type="entry name" value="AhpC/TSA"/>
</dbReference>
<feature type="chain" id="PRO_5028386114" evidence="5">
    <location>
        <begin position="19"/>
        <end position="165"/>
    </location>
</feature>
<organism evidence="7">
    <name type="scientific">uncultured Sulfurovum sp</name>
    <dbReference type="NCBI Taxonomy" id="269237"/>
    <lineage>
        <taxon>Bacteria</taxon>
        <taxon>Pseudomonadati</taxon>
        <taxon>Campylobacterota</taxon>
        <taxon>Epsilonproteobacteria</taxon>
        <taxon>Campylobacterales</taxon>
        <taxon>Sulfurovaceae</taxon>
        <taxon>Sulfurovum</taxon>
        <taxon>environmental samples</taxon>
    </lineage>
</organism>
<evidence type="ECO:0000256" key="4">
    <source>
        <dbReference type="ARBA" id="ARBA00023284"/>
    </source>
</evidence>
<evidence type="ECO:0000256" key="1">
    <source>
        <dbReference type="ARBA" id="ARBA00004196"/>
    </source>
</evidence>
<proteinExistence type="predicted"/>
<gene>
    <name evidence="7" type="ORF">HELGO_WM6736</name>
</gene>
<evidence type="ECO:0000256" key="3">
    <source>
        <dbReference type="ARBA" id="ARBA00023157"/>
    </source>
</evidence>
<dbReference type="PANTHER" id="PTHR42852">
    <property type="entry name" value="THIOL:DISULFIDE INTERCHANGE PROTEIN DSBE"/>
    <property type="match status" value="1"/>
</dbReference>
<dbReference type="PROSITE" id="PS51352">
    <property type="entry name" value="THIOREDOXIN_2"/>
    <property type="match status" value="1"/>
</dbReference>
<dbReference type="InterPro" id="IPR013766">
    <property type="entry name" value="Thioredoxin_domain"/>
</dbReference>
<dbReference type="EMBL" id="CACVAX010000041">
    <property type="protein sequence ID" value="CAA6814959.1"/>
    <property type="molecule type" value="Genomic_DNA"/>
</dbReference>
<dbReference type="GO" id="GO:0016209">
    <property type="term" value="F:antioxidant activity"/>
    <property type="evidence" value="ECO:0007669"/>
    <property type="project" value="InterPro"/>
</dbReference>
<dbReference type="InterPro" id="IPR036249">
    <property type="entry name" value="Thioredoxin-like_sf"/>
</dbReference>
<keyword evidence="5" id="KW-0732">Signal</keyword>
<feature type="domain" description="Thioredoxin" evidence="6">
    <location>
        <begin position="12"/>
        <end position="165"/>
    </location>
</feature>
<evidence type="ECO:0000256" key="5">
    <source>
        <dbReference type="SAM" id="SignalP"/>
    </source>
</evidence>
<dbReference type="GO" id="GO:0017004">
    <property type="term" value="P:cytochrome complex assembly"/>
    <property type="evidence" value="ECO:0007669"/>
    <property type="project" value="UniProtKB-KW"/>
</dbReference>
<evidence type="ECO:0000313" key="7">
    <source>
        <dbReference type="EMBL" id="CAA6814959.1"/>
    </source>
</evidence>
<keyword evidence="3" id="KW-1015">Disulfide bond</keyword>
<reference evidence="7" key="1">
    <citation type="submission" date="2020-01" db="EMBL/GenBank/DDBJ databases">
        <authorList>
            <person name="Meier V. D."/>
            <person name="Meier V D."/>
        </authorList>
    </citation>
    <scope>NUCLEOTIDE SEQUENCE</scope>
    <source>
        <strain evidence="7">HLG_WM_MAG_04</strain>
    </source>
</reference>
<name>A0A6S6TEM2_9BACT</name>
<comment type="subcellular location">
    <subcellularLocation>
        <location evidence="1">Cell envelope</location>
    </subcellularLocation>
</comment>
<protein>
    <submittedName>
        <fullName evidence="7">Thioredoxin</fullName>
    </submittedName>
</protein>
<dbReference type="CDD" id="cd02966">
    <property type="entry name" value="TlpA_like_family"/>
    <property type="match status" value="1"/>
</dbReference>